<name>A0A3A1WRB1_9HYPH</name>
<comment type="subcellular location">
    <subcellularLocation>
        <location evidence="3">Cytoplasm</location>
    </subcellularLocation>
</comment>
<keyword evidence="6" id="KW-1185">Reference proteome</keyword>
<dbReference type="AlphaFoldDB" id="A0A3A1WRB1"/>
<dbReference type="PANTHER" id="PTHR33643:SF1">
    <property type="entry name" value="UREASE ACCESSORY PROTEIN D"/>
    <property type="match status" value="1"/>
</dbReference>
<keyword evidence="3" id="KW-0963">Cytoplasm</keyword>
<accession>A0A3A1WRB1</accession>
<keyword evidence="3" id="KW-0996">Nickel insertion</keyword>
<dbReference type="OrthoDB" id="9798842at2"/>
<sequence length="282" mass="29860">METARPTGASSAATPPLQRARGEASALVGASRRGQRARSGIRRLHQAGCLKLRFPRLPSDECQAVVINTAGGLTGGDRLALGFELEAGAALTVTTQACERIYRSSGGAAEVELTMRLGQGGTLSYLPQETILFDGGRLARRLTLDAAADSRFLLLESVILGRAAMGETVTEGEIVDRWRIRRDGRLVLAENLRLGGAIGALTARGCTLGGARAFSTLVWQGPEPGAMLRRLRGELREGEGASLVDGLVVARLVAADGYALRKRLWPAVALLAQSPLPLVWSV</sequence>
<comment type="similarity">
    <text evidence="1 3">Belongs to the UreD family.</text>
</comment>
<organism evidence="5 6">
    <name type="scientific">Aureimonas flava</name>
    <dbReference type="NCBI Taxonomy" id="2320271"/>
    <lineage>
        <taxon>Bacteria</taxon>
        <taxon>Pseudomonadati</taxon>
        <taxon>Pseudomonadota</taxon>
        <taxon>Alphaproteobacteria</taxon>
        <taxon>Hyphomicrobiales</taxon>
        <taxon>Aurantimonadaceae</taxon>
        <taxon>Aureimonas</taxon>
    </lineage>
</organism>
<evidence type="ECO:0000256" key="4">
    <source>
        <dbReference type="SAM" id="MobiDB-lite"/>
    </source>
</evidence>
<comment type="function">
    <text evidence="3">Required for maturation of urease via the functional incorporation of the urease nickel metallocenter.</text>
</comment>
<dbReference type="PANTHER" id="PTHR33643">
    <property type="entry name" value="UREASE ACCESSORY PROTEIN D"/>
    <property type="match status" value="1"/>
</dbReference>
<evidence type="ECO:0000313" key="6">
    <source>
        <dbReference type="Proteomes" id="UP000265750"/>
    </source>
</evidence>
<dbReference type="HAMAP" id="MF_01384">
    <property type="entry name" value="UreD"/>
    <property type="match status" value="1"/>
</dbReference>
<dbReference type="EMBL" id="QYRN01000006">
    <property type="protein sequence ID" value="RIY00308.1"/>
    <property type="molecule type" value="Genomic_DNA"/>
</dbReference>
<feature type="region of interest" description="Disordered" evidence="4">
    <location>
        <begin position="1"/>
        <end position="32"/>
    </location>
</feature>
<reference evidence="6" key="1">
    <citation type="submission" date="2018-09" db="EMBL/GenBank/DDBJ databases">
        <authorList>
            <person name="Tuo L."/>
        </authorList>
    </citation>
    <scope>NUCLEOTIDE SEQUENCE [LARGE SCALE GENOMIC DNA]</scope>
    <source>
        <strain evidence="6">M2BS4Y-1</strain>
    </source>
</reference>
<protein>
    <recommendedName>
        <fullName evidence="3">Urease accessory protein UreD</fullName>
    </recommendedName>
</protein>
<gene>
    <name evidence="3" type="primary">ureD</name>
    <name evidence="5" type="ORF">D3218_12485</name>
</gene>
<dbReference type="InterPro" id="IPR002669">
    <property type="entry name" value="UreD"/>
</dbReference>
<evidence type="ECO:0000256" key="3">
    <source>
        <dbReference type="HAMAP-Rule" id="MF_01384"/>
    </source>
</evidence>
<keyword evidence="2 3" id="KW-0143">Chaperone</keyword>
<dbReference type="Proteomes" id="UP000265750">
    <property type="component" value="Unassembled WGS sequence"/>
</dbReference>
<dbReference type="GO" id="GO:0005737">
    <property type="term" value="C:cytoplasm"/>
    <property type="evidence" value="ECO:0007669"/>
    <property type="project" value="UniProtKB-SubCell"/>
</dbReference>
<dbReference type="GO" id="GO:0016151">
    <property type="term" value="F:nickel cation binding"/>
    <property type="evidence" value="ECO:0007669"/>
    <property type="project" value="UniProtKB-UniRule"/>
</dbReference>
<proteinExistence type="inferred from homology"/>
<evidence type="ECO:0000256" key="1">
    <source>
        <dbReference type="ARBA" id="ARBA00007177"/>
    </source>
</evidence>
<dbReference type="Pfam" id="PF01774">
    <property type="entry name" value="UreD"/>
    <property type="match status" value="1"/>
</dbReference>
<comment type="caution">
    <text evidence="5">The sequence shown here is derived from an EMBL/GenBank/DDBJ whole genome shotgun (WGS) entry which is preliminary data.</text>
</comment>
<evidence type="ECO:0000256" key="2">
    <source>
        <dbReference type="ARBA" id="ARBA00023186"/>
    </source>
</evidence>
<evidence type="ECO:0000313" key="5">
    <source>
        <dbReference type="EMBL" id="RIY00308.1"/>
    </source>
</evidence>
<comment type="subunit">
    <text evidence="3">UreD, UreF and UreG form a complex that acts as a GTP-hydrolysis-dependent molecular chaperone, activating the urease apoprotein by helping to assemble the nickel containing metallocenter of UreC. The UreE protein probably delivers the nickel.</text>
</comment>